<dbReference type="Gene3D" id="2.60.40.10">
    <property type="entry name" value="Immunoglobulins"/>
    <property type="match status" value="1"/>
</dbReference>
<keyword evidence="8" id="KW-1185">Reference proteome</keyword>
<organism evidence="7 8">
    <name type="scientific">Cyprinus carpio carpio</name>
    <dbReference type="NCBI Taxonomy" id="630221"/>
    <lineage>
        <taxon>Eukaryota</taxon>
        <taxon>Metazoa</taxon>
        <taxon>Chordata</taxon>
        <taxon>Craniata</taxon>
        <taxon>Vertebrata</taxon>
        <taxon>Euteleostomi</taxon>
        <taxon>Actinopterygii</taxon>
        <taxon>Neopterygii</taxon>
        <taxon>Teleostei</taxon>
        <taxon>Ostariophysi</taxon>
        <taxon>Cypriniformes</taxon>
        <taxon>Cyprinidae</taxon>
        <taxon>Cyprininae</taxon>
        <taxon>Cyprinus</taxon>
    </lineage>
</organism>
<dbReference type="InterPro" id="IPR036179">
    <property type="entry name" value="Ig-like_dom_sf"/>
</dbReference>
<dbReference type="Proteomes" id="UP001108240">
    <property type="component" value="Unplaced"/>
</dbReference>
<evidence type="ECO:0000256" key="1">
    <source>
        <dbReference type="ARBA" id="ARBA00022729"/>
    </source>
</evidence>
<reference evidence="7" key="1">
    <citation type="submission" date="2025-08" db="UniProtKB">
        <authorList>
            <consortium name="Ensembl"/>
        </authorList>
    </citation>
    <scope>IDENTIFICATION</scope>
</reference>
<dbReference type="SUPFAM" id="SSF48726">
    <property type="entry name" value="Immunoglobulin"/>
    <property type="match status" value="1"/>
</dbReference>
<name>A0A8C1BEI9_CYPCA</name>
<dbReference type="InterPro" id="IPR013106">
    <property type="entry name" value="Ig_V-set"/>
</dbReference>
<dbReference type="PROSITE" id="PS50835">
    <property type="entry name" value="IG_LIKE"/>
    <property type="match status" value="1"/>
</dbReference>
<keyword evidence="1" id="KW-0732">Signal</keyword>
<dbReference type="GO" id="GO:0042101">
    <property type="term" value="C:T cell receptor complex"/>
    <property type="evidence" value="ECO:0007669"/>
    <property type="project" value="UniProtKB-KW"/>
</dbReference>
<dbReference type="PANTHER" id="PTHR19367">
    <property type="entry name" value="T-CELL RECEPTOR ALPHA CHAIN V REGION"/>
    <property type="match status" value="1"/>
</dbReference>
<reference evidence="7" key="2">
    <citation type="submission" date="2025-09" db="UniProtKB">
        <authorList>
            <consortium name="Ensembl"/>
        </authorList>
    </citation>
    <scope>IDENTIFICATION</scope>
</reference>
<sequence>MSDRDFGRIYSVLTLLRVNTVIYLDFGIDTVMSHRLMNIFLFALFIHECRSEDTVDQPDKHVTEVEGRSAELKCKYKTDSIQEDLFWYIQRANDFPKYILRRNKYGGDNGTEFQERFHSKLSSNSVPLTIKNLRVSDSAVYYCALRPTVRKLKSNHIQKHRDINTHDYFFTISIFEIY</sequence>
<keyword evidence="2" id="KW-1064">Adaptive immunity</keyword>
<dbReference type="InterPro" id="IPR013783">
    <property type="entry name" value="Ig-like_fold"/>
</dbReference>
<dbReference type="AlphaFoldDB" id="A0A8C1BEI9"/>
<evidence type="ECO:0000256" key="3">
    <source>
        <dbReference type="ARBA" id="ARBA00023170"/>
    </source>
</evidence>
<proteinExistence type="predicted"/>
<feature type="domain" description="Ig-like" evidence="6">
    <location>
        <begin position="52"/>
        <end position="164"/>
    </location>
</feature>
<evidence type="ECO:0000313" key="7">
    <source>
        <dbReference type="Ensembl" id="ENSCCRP00000031018.2"/>
    </source>
</evidence>
<dbReference type="InterPro" id="IPR003599">
    <property type="entry name" value="Ig_sub"/>
</dbReference>
<dbReference type="GO" id="GO:0002250">
    <property type="term" value="P:adaptive immune response"/>
    <property type="evidence" value="ECO:0007669"/>
    <property type="project" value="UniProtKB-KW"/>
</dbReference>
<accession>A0A8C1BEI9</accession>
<dbReference type="InterPro" id="IPR051287">
    <property type="entry name" value="TCR_variable_region"/>
</dbReference>
<dbReference type="InterPro" id="IPR007110">
    <property type="entry name" value="Ig-like_dom"/>
</dbReference>
<protein>
    <recommendedName>
        <fullName evidence="6">Ig-like domain-containing protein</fullName>
    </recommendedName>
</protein>
<keyword evidence="5" id="KW-1279">T cell receptor</keyword>
<evidence type="ECO:0000259" key="6">
    <source>
        <dbReference type="PROSITE" id="PS50835"/>
    </source>
</evidence>
<evidence type="ECO:0000256" key="2">
    <source>
        <dbReference type="ARBA" id="ARBA00023130"/>
    </source>
</evidence>
<dbReference type="PANTHER" id="PTHR19367:SF18">
    <property type="entry name" value="T CELL RECEPTOR ALPHA VARIABLE 16"/>
    <property type="match status" value="1"/>
</dbReference>
<dbReference type="Ensembl" id="ENSCCRT00000033638.2">
    <property type="protein sequence ID" value="ENSCCRP00000031018.2"/>
    <property type="gene ID" value="ENSCCRG00000016710.2"/>
</dbReference>
<evidence type="ECO:0000313" key="8">
    <source>
        <dbReference type="Proteomes" id="UP001108240"/>
    </source>
</evidence>
<evidence type="ECO:0000256" key="4">
    <source>
        <dbReference type="ARBA" id="ARBA00023319"/>
    </source>
</evidence>
<dbReference type="SMART" id="SM00406">
    <property type="entry name" value="IGv"/>
    <property type="match status" value="1"/>
</dbReference>
<dbReference type="SMART" id="SM00409">
    <property type="entry name" value="IG"/>
    <property type="match status" value="1"/>
</dbReference>
<keyword evidence="3" id="KW-0675">Receptor</keyword>
<keyword evidence="5" id="KW-0391">Immunity</keyword>
<evidence type="ECO:0000256" key="5">
    <source>
        <dbReference type="ARBA" id="ARBA00043266"/>
    </source>
</evidence>
<keyword evidence="4" id="KW-0393">Immunoglobulin domain</keyword>
<dbReference type="GeneTree" id="ENSGT01030000234557"/>
<dbReference type="Pfam" id="PF07686">
    <property type="entry name" value="V-set"/>
    <property type="match status" value="1"/>
</dbReference>